<keyword evidence="2" id="KW-1185">Reference proteome</keyword>
<evidence type="ECO:0000313" key="2">
    <source>
        <dbReference type="Proteomes" id="UP000055045"/>
    </source>
</evidence>
<proteinExistence type="predicted"/>
<comment type="caution">
    <text evidence="1">The sequence shown here is derived from an EMBL/GenBank/DDBJ whole genome shotgun (WGS) entry which is preliminary data.</text>
</comment>
<dbReference type="AlphaFoldDB" id="A0A101M8Y2"/>
<dbReference type="Proteomes" id="UP000055045">
    <property type="component" value="Unassembled WGS sequence"/>
</dbReference>
<accession>A0A101M8Y2</accession>
<gene>
    <name evidence="1" type="ORF">ACN42_g11132</name>
</gene>
<protein>
    <submittedName>
        <fullName evidence="1">Uncharacterized protein</fullName>
    </submittedName>
</protein>
<dbReference type="EMBL" id="LLXE01000555">
    <property type="protein sequence ID" value="KUM56097.1"/>
    <property type="molecule type" value="Genomic_DNA"/>
</dbReference>
<reference evidence="1 2" key="1">
    <citation type="submission" date="2015-10" db="EMBL/GenBank/DDBJ databases">
        <title>Genome sequencing of Penicillium freii.</title>
        <authorList>
            <person name="Nguyen H.D."/>
            <person name="Visagie C.M."/>
            <person name="Seifert K.A."/>
        </authorList>
    </citation>
    <scope>NUCLEOTIDE SEQUENCE [LARGE SCALE GENOMIC DNA]</scope>
    <source>
        <strain evidence="1 2">DAOM 242723</strain>
    </source>
</reference>
<organism evidence="1 2">
    <name type="scientific">Penicillium freii</name>
    <dbReference type="NCBI Taxonomy" id="48697"/>
    <lineage>
        <taxon>Eukaryota</taxon>
        <taxon>Fungi</taxon>
        <taxon>Dikarya</taxon>
        <taxon>Ascomycota</taxon>
        <taxon>Pezizomycotina</taxon>
        <taxon>Eurotiomycetes</taxon>
        <taxon>Eurotiomycetidae</taxon>
        <taxon>Eurotiales</taxon>
        <taxon>Aspergillaceae</taxon>
        <taxon>Penicillium</taxon>
    </lineage>
</organism>
<name>A0A101M8Y2_PENFR</name>
<evidence type="ECO:0000313" key="1">
    <source>
        <dbReference type="EMBL" id="KUM56097.1"/>
    </source>
</evidence>
<sequence>MLVALREEILFAYCLRSSVVSVLFSLISESSRSGNTLIIPIFGPRDLASVLAYVLLHSVIGLPYHFCRIAHYGSTFSSIVILRLLSKCKVEYMDFTWYYTM</sequence>